<accession>A0A0E9UG81</accession>
<organism evidence="1">
    <name type="scientific">Anguilla anguilla</name>
    <name type="common">European freshwater eel</name>
    <name type="synonym">Muraena anguilla</name>
    <dbReference type="NCBI Taxonomy" id="7936"/>
    <lineage>
        <taxon>Eukaryota</taxon>
        <taxon>Metazoa</taxon>
        <taxon>Chordata</taxon>
        <taxon>Craniata</taxon>
        <taxon>Vertebrata</taxon>
        <taxon>Euteleostomi</taxon>
        <taxon>Actinopterygii</taxon>
        <taxon>Neopterygii</taxon>
        <taxon>Teleostei</taxon>
        <taxon>Anguilliformes</taxon>
        <taxon>Anguillidae</taxon>
        <taxon>Anguilla</taxon>
    </lineage>
</organism>
<reference evidence="1" key="2">
    <citation type="journal article" date="2015" name="Fish Shellfish Immunol.">
        <title>Early steps in the European eel (Anguilla anguilla)-Vibrio vulnificus interaction in the gills: Role of the RtxA13 toxin.</title>
        <authorList>
            <person name="Callol A."/>
            <person name="Pajuelo D."/>
            <person name="Ebbesson L."/>
            <person name="Teles M."/>
            <person name="MacKenzie S."/>
            <person name="Amaro C."/>
        </authorList>
    </citation>
    <scope>NUCLEOTIDE SEQUENCE</scope>
</reference>
<dbReference type="AlphaFoldDB" id="A0A0E9UG81"/>
<protein>
    <submittedName>
        <fullName evidence="1">Uncharacterized protein</fullName>
    </submittedName>
</protein>
<name>A0A0E9UG81_ANGAN</name>
<sequence>MPQFKRMDKTRQLSATISGMISSKNSHNIQNLEDILGK</sequence>
<proteinExistence type="predicted"/>
<dbReference type="EMBL" id="GBXM01044594">
    <property type="protein sequence ID" value="JAH63983.1"/>
    <property type="molecule type" value="Transcribed_RNA"/>
</dbReference>
<reference evidence="1" key="1">
    <citation type="submission" date="2014-11" db="EMBL/GenBank/DDBJ databases">
        <authorList>
            <person name="Amaro Gonzalez C."/>
        </authorList>
    </citation>
    <scope>NUCLEOTIDE SEQUENCE</scope>
</reference>
<evidence type="ECO:0000313" key="1">
    <source>
        <dbReference type="EMBL" id="JAH63983.1"/>
    </source>
</evidence>